<dbReference type="AlphaFoldDB" id="A0AAV5S207"/>
<dbReference type="Pfam" id="PF24966">
    <property type="entry name" value="Ig_TR130_2nd"/>
    <property type="match status" value="1"/>
</dbReference>
<dbReference type="EMBL" id="BTGD01000010">
    <property type="protein sequence ID" value="GMM56938.1"/>
    <property type="molecule type" value="Genomic_DNA"/>
</dbReference>
<keyword evidence="9" id="KW-1185">Reference proteome</keyword>
<evidence type="ECO:0000259" key="6">
    <source>
        <dbReference type="Pfam" id="PF24966"/>
    </source>
</evidence>
<dbReference type="PANTHER" id="PTHR13251:SF3">
    <property type="entry name" value="TRAFFICKING PROTEIN PARTICLE COMPLEX SUBUNIT 10"/>
    <property type="match status" value="1"/>
</dbReference>
<accession>A0AAV5S207</accession>
<dbReference type="Proteomes" id="UP001377567">
    <property type="component" value="Unassembled WGS sequence"/>
</dbReference>
<dbReference type="InterPro" id="IPR056913">
    <property type="entry name" value="TRAPPC10/Trs130_N"/>
</dbReference>
<protein>
    <submittedName>
        <fullName evidence="8">Transport protein particle complex II subunit</fullName>
    </submittedName>
</protein>
<reference evidence="8 9" key="1">
    <citation type="journal article" date="2023" name="Elife">
        <title>Identification of key yeast species and microbe-microbe interactions impacting larval growth of Drosophila in the wild.</title>
        <authorList>
            <person name="Mure A."/>
            <person name="Sugiura Y."/>
            <person name="Maeda R."/>
            <person name="Honda K."/>
            <person name="Sakurai N."/>
            <person name="Takahashi Y."/>
            <person name="Watada M."/>
            <person name="Katoh T."/>
            <person name="Gotoh A."/>
            <person name="Gotoh Y."/>
            <person name="Taniguchi I."/>
            <person name="Nakamura K."/>
            <person name="Hayashi T."/>
            <person name="Katayama T."/>
            <person name="Uemura T."/>
            <person name="Hattori Y."/>
        </authorList>
    </citation>
    <scope>NUCLEOTIDE SEQUENCE [LARGE SCALE GENOMIC DNA]</scope>
    <source>
        <strain evidence="8 9">KH-74</strain>
    </source>
</reference>
<gene>
    <name evidence="8" type="ORF">DAKH74_035540</name>
</gene>
<name>A0AAV5S207_MAUHU</name>
<evidence type="ECO:0000313" key="9">
    <source>
        <dbReference type="Proteomes" id="UP001377567"/>
    </source>
</evidence>
<dbReference type="GO" id="GO:1990071">
    <property type="term" value="C:TRAPPII protein complex"/>
    <property type="evidence" value="ECO:0007669"/>
    <property type="project" value="InterPro"/>
</dbReference>
<dbReference type="InterPro" id="IPR056916">
    <property type="entry name" value="NTS_TR130"/>
</dbReference>
<evidence type="ECO:0000256" key="3">
    <source>
        <dbReference type="ARBA" id="ARBA00023034"/>
    </source>
</evidence>
<dbReference type="GO" id="GO:0006891">
    <property type="term" value="P:intra-Golgi vesicle-mediated transport"/>
    <property type="evidence" value="ECO:0007669"/>
    <property type="project" value="TreeGrafter"/>
</dbReference>
<sequence length="1139" mass="130719">MSLSNEKAVSITYFDPFALFESVKNEFEQILPLENIHWRSPNGVMRTISRFPITLKPENSNDYNPTNTNIPFIRCIIVSCNSVEEYRSKVRPLIREWIPQAGKTQTESSSSLNLDVEFTTVPIIFVYSNATVVDSNIFKSVSLMDKFNKDFPEVNILELKSVYKSLKEKEEFWNQLSQKIKSQVVQIFQARLDIIKGKLDKISELHGESKQQAETALLIKERLFDLYFKANLLEEGRDQLKEIKIDISALTDSTTPNGDLEIPFSFNIKEDDSIAQELQRKVINKFYISKYFFLREFFLLRLEMNNNPRILKLYKLVRQFLCQIECDFQNDQQLLSFQYIFLTNVIAYLDETKIKDRTILSEVKAELLLLKRDCWLHGVLSVTDYELIGKTESFRNDPVKYVFDNEPETFKTVDDFYDTFINYNTELLSLYNECGGKRQRITDIISLEVGMIHYQRKNYQSAVSLLISCYEYYVESNWGIIGLNILKVFADSLENCPKLEHIELDGSSVSVDSILRNSYLNLIKLTTSEDEKQKYWNKLLALKPDNAEDISYKIDGLFDISPSNSVYLSKTNGYAISVDIDNFGFPCDIPVDSMKLTLRESNHQEAKIVFSGNDLLVVKGSQSHELSTNDIKYGQFELSLLEITIHGTVFIREYGVDVDDFPEEHPADSSDHHPLQFDIFEIYSVDNVSITIEQAKSLKLGENALEVTITNQDNIKSSQLTLHVQNGPTYKYISFEQEDENVHSYTVSDVISCSRYIPYFLKEQITAFSMDVEFSFERNDMPGAFSERKTIPIECYLPVSVSVEDIFKKDMFFFKFLLSSSLPEEPTILHSSRLELDSAERSDNYSISGHFQPETPMLLKSSAEESCLNCYKLSTEGTFATSDVFNLRVQYNTLKEQIDCLVTDAILVAGDVEWFNKYDQWKLFWRANILPKLQYDNGAFSRGRRICLLNGPASVREMQSVITNRIVSETAVQSKMLACLASLARGVNISELAVSEYTRNLVMRELVVPVTMPELDQLFRVTFNSESESDNEGTTAIHSVGVPLQFRIDIENQSSKWGMNKTDSDNHSNDYIFEIQSSNDWLLQGRKRFVIPAPQHSFSVTLIPLKTGHLTLPHVEITNIDGEVSQVDQGSLFTTILVT</sequence>
<keyword evidence="3" id="KW-0333">Golgi apparatus</keyword>
<dbReference type="Pfam" id="PF12584">
    <property type="entry name" value="TRAPPC10"/>
    <property type="match status" value="1"/>
</dbReference>
<dbReference type="InterPro" id="IPR045126">
    <property type="entry name" value="TRAPPC10/Trs130"/>
</dbReference>
<evidence type="ECO:0000313" key="8">
    <source>
        <dbReference type="EMBL" id="GMM56938.1"/>
    </source>
</evidence>
<evidence type="ECO:0000259" key="4">
    <source>
        <dbReference type="Pfam" id="PF12584"/>
    </source>
</evidence>
<feature type="domain" description="Trs130 second Ig-like" evidence="6">
    <location>
        <begin position="703"/>
        <end position="797"/>
    </location>
</feature>
<dbReference type="InterPro" id="IPR056915">
    <property type="entry name" value="Ig_TR130_2nd"/>
</dbReference>
<organism evidence="8 9">
    <name type="scientific">Maudiozyma humilis</name>
    <name type="common">Sour dough yeast</name>
    <name type="synonym">Kazachstania humilis</name>
    <dbReference type="NCBI Taxonomy" id="51915"/>
    <lineage>
        <taxon>Eukaryota</taxon>
        <taxon>Fungi</taxon>
        <taxon>Dikarya</taxon>
        <taxon>Ascomycota</taxon>
        <taxon>Saccharomycotina</taxon>
        <taxon>Saccharomycetes</taxon>
        <taxon>Saccharomycetales</taxon>
        <taxon>Saccharomycetaceae</taxon>
        <taxon>Maudiozyma</taxon>
    </lineage>
</organism>
<comment type="caution">
    <text evidence="8">The sequence shown here is derived from an EMBL/GenBank/DDBJ whole genome shotgun (WGS) entry which is preliminary data.</text>
</comment>
<evidence type="ECO:0000256" key="2">
    <source>
        <dbReference type="ARBA" id="ARBA00022448"/>
    </source>
</evidence>
<dbReference type="GO" id="GO:0005829">
    <property type="term" value="C:cytosol"/>
    <property type="evidence" value="ECO:0007669"/>
    <property type="project" value="GOC"/>
</dbReference>
<dbReference type="InterPro" id="IPR022233">
    <property type="entry name" value="TRAPPC10/Trs130_C"/>
</dbReference>
<dbReference type="Pfam" id="PF23036">
    <property type="entry name" value="TRAPPC10_1st"/>
    <property type="match status" value="1"/>
</dbReference>
<evidence type="ECO:0000259" key="5">
    <source>
        <dbReference type="Pfam" id="PF23036"/>
    </source>
</evidence>
<evidence type="ECO:0000259" key="7">
    <source>
        <dbReference type="Pfam" id="PF24967"/>
    </source>
</evidence>
<dbReference type="GO" id="GO:0034498">
    <property type="term" value="P:early endosome to Golgi transport"/>
    <property type="evidence" value="ECO:0007669"/>
    <property type="project" value="TreeGrafter"/>
</dbReference>
<keyword evidence="2" id="KW-0813">Transport</keyword>
<dbReference type="PANTHER" id="PTHR13251">
    <property type="entry name" value="EPILEPSY HOLOPROSENCEPHALY CANDIDATE 1/TMEM1"/>
    <property type="match status" value="1"/>
</dbReference>
<feature type="domain" description="TRAPPC10/Trs130 N-terminal" evidence="5">
    <location>
        <begin position="6"/>
        <end position="243"/>
    </location>
</feature>
<feature type="domain" description="TRAPPC10/Trs130 C-terminal" evidence="4">
    <location>
        <begin position="1009"/>
        <end position="1121"/>
    </location>
</feature>
<feature type="domain" description="Trs130 NTS" evidence="7">
    <location>
        <begin position="312"/>
        <end position="543"/>
    </location>
</feature>
<evidence type="ECO:0000256" key="1">
    <source>
        <dbReference type="ARBA" id="ARBA00004555"/>
    </source>
</evidence>
<proteinExistence type="predicted"/>
<dbReference type="Pfam" id="PF24967">
    <property type="entry name" value="NTS_TR130"/>
    <property type="match status" value="1"/>
</dbReference>
<comment type="subcellular location">
    <subcellularLocation>
        <location evidence="1">Golgi apparatus</location>
    </subcellularLocation>
</comment>